<evidence type="ECO:0000313" key="1">
    <source>
        <dbReference type="EMBL" id="KAG8452208.1"/>
    </source>
</evidence>
<reference evidence="1" key="1">
    <citation type="thesis" date="2020" institute="ProQuest LLC" country="789 East Eisenhower Parkway, Ann Arbor, MI, USA">
        <title>Comparative Genomics and Chromosome Evolution.</title>
        <authorList>
            <person name="Mudd A.B."/>
        </authorList>
    </citation>
    <scope>NUCLEOTIDE SEQUENCE</scope>
    <source>
        <strain evidence="1">Female2</strain>
        <tissue evidence="1">Blood</tissue>
    </source>
</reference>
<accession>A0A8T2K6N1</accession>
<protein>
    <recommendedName>
        <fullName evidence="3">Methionyl-tRNA formyltransferase</fullName>
    </recommendedName>
</protein>
<sequence>MVTDNPMGTQSSGRRWIFLVDTNIPTVQVDSTCTTKKPQLTIMTAGERPLGSATAITAQGGKLFLVKRITQQQPVGSYTEAKRIWGRSGRSVSELL</sequence>
<proteinExistence type="predicted"/>
<dbReference type="Proteomes" id="UP000812440">
    <property type="component" value="Chromosome 2"/>
</dbReference>
<dbReference type="AlphaFoldDB" id="A0A8T2K6N1"/>
<evidence type="ECO:0000313" key="2">
    <source>
        <dbReference type="Proteomes" id="UP000812440"/>
    </source>
</evidence>
<comment type="caution">
    <text evidence="1">The sequence shown here is derived from an EMBL/GenBank/DDBJ whole genome shotgun (WGS) entry which is preliminary data.</text>
</comment>
<name>A0A8T2K6N1_9PIPI</name>
<gene>
    <name evidence="1" type="ORF">GDO86_004125</name>
</gene>
<organism evidence="1 2">
    <name type="scientific">Hymenochirus boettgeri</name>
    <name type="common">Congo dwarf clawed frog</name>
    <dbReference type="NCBI Taxonomy" id="247094"/>
    <lineage>
        <taxon>Eukaryota</taxon>
        <taxon>Metazoa</taxon>
        <taxon>Chordata</taxon>
        <taxon>Craniata</taxon>
        <taxon>Vertebrata</taxon>
        <taxon>Euteleostomi</taxon>
        <taxon>Amphibia</taxon>
        <taxon>Batrachia</taxon>
        <taxon>Anura</taxon>
        <taxon>Pipoidea</taxon>
        <taxon>Pipidae</taxon>
        <taxon>Pipinae</taxon>
        <taxon>Hymenochirus</taxon>
    </lineage>
</organism>
<evidence type="ECO:0008006" key="3">
    <source>
        <dbReference type="Google" id="ProtNLM"/>
    </source>
</evidence>
<dbReference type="EMBL" id="JAACNH010000002">
    <property type="protein sequence ID" value="KAG8452208.1"/>
    <property type="molecule type" value="Genomic_DNA"/>
</dbReference>
<keyword evidence="2" id="KW-1185">Reference proteome</keyword>